<name>A0ABS2HJY7_9VIBR</name>
<dbReference type="SUPFAM" id="SSF46785">
    <property type="entry name" value="Winged helix' DNA-binding domain"/>
    <property type="match status" value="1"/>
</dbReference>
<gene>
    <name evidence="6" type="ORF">JQC93_13170</name>
</gene>
<dbReference type="PANTHER" id="PTHR30118:SF7">
    <property type="entry name" value="TRANSCRIPTIONAL REGULATOR LYSR FAMILY"/>
    <property type="match status" value="1"/>
</dbReference>
<evidence type="ECO:0000259" key="5">
    <source>
        <dbReference type="PROSITE" id="PS50931"/>
    </source>
</evidence>
<evidence type="ECO:0000256" key="3">
    <source>
        <dbReference type="ARBA" id="ARBA00023125"/>
    </source>
</evidence>
<dbReference type="EMBL" id="JAFEUM010000005">
    <property type="protein sequence ID" value="MBM7037359.1"/>
    <property type="molecule type" value="Genomic_DNA"/>
</dbReference>
<dbReference type="InterPro" id="IPR036390">
    <property type="entry name" value="WH_DNA-bd_sf"/>
</dbReference>
<dbReference type="InterPro" id="IPR050389">
    <property type="entry name" value="LysR-type_TF"/>
</dbReference>
<dbReference type="Pfam" id="PF00126">
    <property type="entry name" value="HTH_1"/>
    <property type="match status" value="1"/>
</dbReference>
<dbReference type="PROSITE" id="PS50931">
    <property type="entry name" value="HTH_LYSR"/>
    <property type="match status" value="1"/>
</dbReference>
<evidence type="ECO:0000313" key="7">
    <source>
        <dbReference type="Proteomes" id="UP000809621"/>
    </source>
</evidence>
<dbReference type="Pfam" id="PF03466">
    <property type="entry name" value="LysR_substrate"/>
    <property type="match status" value="1"/>
</dbReference>
<dbReference type="Gene3D" id="3.40.190.10">
    <property type="entry name" value="Periplasmic binding protein-like II"/>
    <property type="match status" value="2"/>
</dbReference>
<dbReference type="RefSeq" id="WP_205158897.1">
    <property type="nucleotide sequence ID" value="NZ_JAFEUM010000005.1"/>
</dbReference>
<sequence length="309" mass="35421">MAKDRFDNLDLNLLKVFQTLMQERNMRKASALLHVSQPAISQSLQKLRFHFADDLFVKVTHGLEPTHFALELSASITPYFDALKSAVNSHQQFDPSKIDHPIRIALVATVQTLLAGPLFRIVREQAPNATLELLPWASQTFEEIQYGRTLFGVTVDKEAPKELCDNFLMPLTGRFIVRKDHPINEAIVKPERFEGVELAAFVTPGWNDHFSYAQEVLKGFGVNTNVSFRSEVLDTVIEVVSQSDLIFAHSTMFPIERYPNLRFIDLDIPIRQKQLDIHSYHHIKDRNNPIINWLNSVILEVLKQQSDKH</sequence>
<dbReference type="Proteomes" id="UP000809621">
    <property type="component" value="Unassembled WGS sequence"/>
</dbReference>
<keyword evidence="2" id="KW-0805">Transcription regulation</keyword>
<organism evidence="6 7">
    <name type="scientific">Vibrio ulleungensis</name>
    <dbReference type="NCBI Taxonomy" id="2807619"/>
    <lineage>
        <taxon>Bacteria</taxon>
        <taxon>Pseudomonadati</taxon>
        <taxon>Pseudomonadota</taxon>
        <taxon>Gammaproteobacteria</taxon>
        <taxon>Vibrionales</taxon>
        <taxon>Vibrionaceae</taxon>
        <taxon>Vibrio</taxon>
    </lineage>
</organism>
<evidence type="ECO:0000256" key="2">
    <source>
        <dbReference type="ARBA" id="ARBA00023015"/>
    </source>
</evidence>
<dbReference type="InterPro" id="IPR036388">
    <property type="entry name" value="WH-like_DNA-bd_sf"/>
</dbReference>
<comment type="similarity">
    <text evidence="1">Belongs to the LysR transcriptional regulatory family.</text>
</comment>
<evidence type="ECO:0000256" key="1">
    <source>
        <dbReference type="ARBA" id="ARBA00009437"/>
    </source>
</evidence>
<dbReference type="InterPro" id="IPR000847">
    <property type="entry name" value="LysR_HTH_N"/>
</dbReference>
<dbReference type="PRINTS" id="PR00039">
    <property type="entry name" value="HTHLYSR"/>
</dbReference>
<evidence type="ECO:0000313" key="6">
    <source>
        <dbReference type="EMBL" id="MBM7037359.1"/>
    </source>
</evidence>
<dbReference type="SUPFAM" id="SSF53850">
    <property type="entry name" value="Periplasmic binding protein-like II"/>
    <property type="match status" value="1"/>
</dbReference>
<evidence type="ECO:0000256" key="4">
    <source>
        <dbReference type="ARBA" id="ARBA00023163"/>
    </source>
</evidence>
<feature type="domain" description="HTH lysR-type" evidence="5">
    <location>
        <begin position="9"/>
        <end position="66"/>
    </location>
</feature>
<keyword evidence="3" id="KW-0238">DNA-binding</keyword>
<accession>A0ABS2HJY7</accession>
<dbReference type="InterPro" id="IPR005119">
    <property type="entry name" value="LysR_subst-bd"/>
</dbReference>
<proteinExistence type="inferred from homology"/>
<reference evidence="6 7" key="1">
    <citation type="submission" date="2021-02" db="EMBL/GenBank/DDBJ databases">
        <authorList>
            <person name="Park J.-S."/>
        </authorList>
    </citation>
    <scope>NUCLEOTIDE SEQUENCE [LARGE SCALE GENOMIC DNA]</scope>
    <source>
        <strain evidence="6 7">188UL20-2</strain>
    </source>
</reference>
<keyword evidence="4" id="KW-0804">Transcription</keyword>
<dbReference type="PANTHER" id="PTHR30118">
    <property type="entry name" value="HTH-TYPE TRANSCRIPTIONAL REGULATOR LEUO-RELATED"/>
    <property type="match status" value="1"/>
</dbReference>
<comment type="caution">
    <text evidence="6">The sequence shown here is derived from an EMBL/GenBank/DDBJ whole genome shotgun (WGS) entry which is preliminary data.</text>
</comment>
<dbReference type="Gene3D" id="1.10.10.10">
    <property type="entry name" value="Winged helix-like DNA-binding domain superfamily/Winged helix DNA-binding domain"/>
    <property type="match status" value="1"/>
</dbReference>
<protein>
    <submittedName>
        <fullName evidence="6">LysR family transcriptional regulator</fullName>
    </submittedName>
</protein>
<keyword evidence="7" id="KW-1185">Reference proteome</keyword>